<organism evidence="10 11">
    <name type="scientific">Cirrhinus molitorella</name>
    <name type="common">mud carp</name>
    <dbReference type="NCBI Taxonomy" id="172907"/>
    <lineage>
        <taxon>Eukaryota</taxon>
        <taxon>Metazoa</taxon>
        <taxon>Chordata</taxon>
        <taxon>Craniata</taxon>
        <taxon>Vertebrata</taxon>
        <taxon>Euteleostomi</taxon>
        <taxon>Actinopterygii</taxon>
        <taxon>Neopterygii</taxon>
        <taxon>Teleostei</taxon>
        <taxon>Ostariophysi</taxon>
        <taxon>Cypriniformes</taxon>
        <taxon>Cyprinidae</taxon>
        <taxon>Labeoninae</taxon>
        <taxon>Labeonini</taxon>
        <taxon>Cirrhinus</taxon>
    </lineage>
</organism>
<dbReference type="SMART" id="SM00714">
    <property type="entry name" value="LITAF"/>
    <property type="match status" value="1"/>
</dbReference>
<evidence type="ECO:0000256" key="8">
    <source>
        <dbReference type="SAM" id="Phobius"/>
    </source>
</evidence>
<comment type="similarity">
    <text evidence="4">Belongs to the CDIP1/LITAF family.</text>
</comment>
<evidence type="ECO:0000313" key="10">
    <source>
        <dbReference type="EMBL" id="KAL1281729.1"/>
    </source>
</evidence>
<dbReference type="PANTHER" id="PTHR23292:SF46">
    <property type="entry name" value="LIPOPOLYSACCHARIDE-INDUCED TUMOR NECROSIS FACTOR-ALPHA FACTOR HOMOLOG"/>
    <property type="match status" value="1"/>
</dbReference>
<feature type="domain" description="LITAF" evidence="9">
    <location>
        <begin position="191"/>
        <end position="274"/>
    </location>
</feature>
<dbReference type="PROSITE" id="PS51837">
    <property type="entry name" value="LITAF"/>
    <property type="match status" value="1"/>
</dbReference>
<protein>
    <recommendedName>
        <fullName evidence="9">LITAF domain-containing protein</fullName>
    </recommendedName>
</protein>
<accession>A0ABR3NXE6</accession>
<reference evidence="10 11" key="1">
    <citation type="submission" date="2023-09" db="EMBL/GenBank/DDBJ databases">
        <authorList>
            <person name="Wang M."/>
        </authorList>
    </citation>
    <scope>NUCLEOTIDE SEQUENCE [LARGE SCALE GENOMIC DNA]</scope>
    <source>
        <strain evidence="10">GT-2023</strain>
        <tissue evidence="10">Liver</tissue>
    </source>
</reference>
<keyword evidence="6" id="KW-0862">Zinc</keyword>
<keyword evidence="5" id="KW-0479">Metal-binding</keyword>
<feature type="transmembrane region" description="Helical" evidence="8">
    <location>
        <begin position="228"/>
        <end position="252"/>
    </location>
</feature>
<evidence type="ECO:0000256" key="7">
    <source>
        <dbReference type="ARBA" id="ARBA00023136"/>
    </source>
</evidence>
<keyword evidence="8" id="KW-0812">Transmembrane</keyword>
<evidence type="ECO:0000256" key="5">
    <source>
        <dbReference type="ARBA" id="ARBA00022723"/>
    </source>
</evidence>
<comment type="caution">
    <text evidence="10">The sequence shown here is derived from an EMBL/GenBank/DDBJ whole genome shotgun (WGS) entry which is preliminary data.</text>
</comment>
<comment type="subcellular location">
    <subcellularLocation>
        <location evidence="1">Endosome membrane</location>
        <topology evidence="1">Peripheral membrane protein</topology>
        <orientation evidence="1">Cytoplasmic side</orientation>
    </subcellularLocation>
    <subcellularLocation>
        <location evidence="2">Late endosome membrane</location>
    </subcellularLocation>
    <subcellularLocation>
        <location evidence="3">Lysosome membrane</location>
        <topology evidence="3">Peripheral membrane protein</topology>
        <orientation evidence="3">Cytoplasmic side</orientation>
    </subcellularLocation>
</comment>
<evidence type="ECO:0000256" key="3">
    <source>
        <dbReference type="ARBA" id="ARBA00004630"/>
    </source>
</evidence>
<gene>
    <name evidence="10" type="ORF">QQF64_000532</name>
</gene>
<sequence>MVFLPIYSETSQSALASALMAVLSAPPLTSLPYSDSLFIISECVYGQKHSVREFTAFRQLQKRTVHAFLTYLLLKSYSLLIMEKGQFPPPYPGIPMVQTDLSHQAPQVSYQSQAPVGTVFPPSPPQQPNVPAPQTVYSYAPAQAVSVFPPSPPQQPNMPAPQTGHSYAPAVVPSVVVQPVPGPAVNPAVASEPDAVIFPTRLTTTAGRMKCRFCKKEVVTEVTYVNGMMVWAICASLGFLGIWPCCLIPFCVKGCKDVEHRCPHCQTVIHVHKRM</sequence>
<evidence type="ECO:0000256" key="4">
    <source>
        <dbReference type="ARBA" id="ARBA00005975"/>
    </source>
</evidence>
<evidence type="ECO:0000259" key="9">
    <source>
        <dbReference type="PROSITE" id="PS51837"/>
    </source>
</evidence>
<evidence type="ECO:0000313" key="11">
    <source>
        <dbReference type="Proteomes" id="UP001558613"/>
    </source>
</evidence>
<keyword evidence="7 8" id="KW-0472">Membrane</keyword>
<name>A0ABR3NXE6_9TELE</name>
<dbReference type="InterPro" id="IPR006629">
    <property type="entry name" value="LITAF"/>
</dbReference>
<keyword evidence="11" id="KW-1185">Reference proteome</keyword>
<dbReference type="EMBL" id="JAYMGO010000001">
    <property type="protein sequence ID" value="KAL1281729.1"/>
    <property type="molecule type" value="Genomic_DNA"/>
</dbReference>
<evidence type="ECO:0000256" key="2">
    <source>
        <dbReference type="ARBA" id="ARBA00004414"/>
    </source>
</evidence>
<dbReference type="Proteomes" id="UP001558613">
    <property type="component" value="Unassembled WGS sequence"/>
</dbReference>
<evidence type="ECO:0000256" key="6">
    <source>
        <dbReference type="ARBA" id="ARBA00022833"/>
    </source>
</evidence>
<keyword evidence="8" id="KW-1133">Transmembrane helix</keyword>
<proteinExistence type="inferred from homology"/>
<dbReference type="InterPro" id="IPR037519">
    <property type="entry name" value="LITAF_fam"/>
</dbReference>
<dbReference type="PANTHER" id="PTHR23292">
    <property type="entry name" value="LIPOPOLYSACCHARIDE-INDUCED TUMOR NECROSIS FACTOR-ALPHA FACTOR"/>
    <property type="match status" value="1"/>
</dbReference>
<evidence type="ECO:0000256" key="1">
    <source>
        <dbReference type="ARBA" id="ARBA00004125"/>
    </source>
</evidence>
<dbReference type="Pfam" id="PF10601">
    <property type="entry name" value="zf-LITAF-like"/>
    <property type="match status" value="1"/>
</dbReference>